<keyword evidence="2" id="KW-1185">Reference proteome</keyword>
<protein>
    <recommendedName>
        <fullName evidence="3">Ammonia monooxygenase</fullName>
    </recommendedName>
</protein>
<evidence type="ECO:0000313" key="1">
    <source>
        <dbReference type="EMBL" id="PTM61927.1"/>
    </source>
</evidence>
<evidence type="ECO:0008006" key="3">
    <source>
        <dbReference type="Google" id="ProtNLM"/>
    </source>
</evidence>
<dbReference type="RefSeq" id="WP_108174362.1">
    <property type="nucleotide sequence ID" value="NZ_PZZL01000001.1"/>
</dbReference>
<accession>A0A2T4ZIW0</accession>
<evidence type="ECO:0000313" key="2">
    <source>
        <dbReference type="Proteomes" id="UP000241808"/>
    </source>
</evidence>
<dbReference type="AlphaFoldDB" id="A0A2T4ZIW0"/>
<sequence length="118" mass="13029">MKRGILRTGEGGRICFRCPGCDEIHGIQVGEGPGPRWGFNGDYDRPTFEPSILTRFTRRLTEDEIDRIMAGERLDIPQTVCHSFIADGQIQFLGDCTHALAGQTVPLPDFDAPRGDAP</sequence>
<gene>
    <name evidence="1" type="ORF">C8P69_101600</name>
</gene>
<organism evidence="1 2">
    <name type="scientific">Phreatobacter oligotrophus</name>
    <dbReference type="NCBI Taxonomy" id="1122261"/>
    <lineage>
        <taxon>Bacteria</taxon>
        <taxon>Pseudomonadati</taxon>
        <taxon>Pseudomonadota</taxon>
        <taxon>Alphaproteobacteria</taxon>
        <taxon>Hyphomicrobiales</taxon>
        <taxon>Phreatobacteraceae</taxon>
        <taxon>Phreatobacter</taxon>
    </lineage>
</organism>
<name>A0A2T4ZIW0_9HYPH</name>
<dbReference type="EMBL" id="PZZL01000001">
    <property type="protein sequence ID" value="PTM61927.1"/>
    <property type="molecule type" value="Genomic_DNA"/>
</dbReference>
<comment type="caution">
    <text evidence="1">The sequence shown here is derived from an EMBL/GenBank/DDBJ whole genome shotgun (WGS) entry which is preliminary data.</text>
</comment>
<dbReference type="Proteomes" id="UP000241808">
    <property type="component" value="Unassembled WGS sequence"/>
</dbReference>
<dbReference type="Pfam" id="PF20137">
    <property type="entry name" value="BubE"/>
    <property type="match status" value="1"/>
</dbReference>
<dbReference type="OrthoDB" id="5196042at2"/>
<proteinExistence type="predicted"/>
<reference evidence="1 2" key="1">
    <citation type="submission" date="2018-04" db="EMBL/GenBank/DDBJ databases">
        <title>Genomic Encyclopedia of Archaeal and Bacterial Type Strains, Phase II (KMG-II): from individual species to whole genera.</title>
        <authorList>
            <person name="Goeker M."/>
        </authorList>
    </citation>
    <scope>NUCLEOTIDE SEQUENCE [LARGE SCALE GENOMIC DNA]</scope>
    <source>
        <strain evidence="1 2">DSM 25521</strain>
    </source>
</reference>
<dbReference type="InterPro" id="IPR045384">
    <property type="entry name" value="DUF6527"/>
</dbReference>